<keyword evidence="3" id="KW-1185">Reference proteome</keyword>
<evidence type="ECO:0000256" key="1">
    <source>
        <dbReference type="SAM" id="SignalP"/>
    </source>
</evidence>
<dbReference type="RefSeq" id="XP_013961714.1">
    <property type="nucleotide sequence ID" value="XM_014106239.1"/>
</dbReference>
<reference evidence="2 3" key="1">
    <citation type="journal article" date="2011" name="Genome Biol.">
        <title>Comparative genome sequence analysis underscores mycoparasitism as the ancestral life style of Trichoderma.</title>
        <authorList>
            <person name="Kubicek C.P."/>
            <person name="Herrera-Estrella A."/>
            <person name="Seidl-Seiboth V."/>
            <person name="Martinez D.A."/>
            <person name="Druzhinina I.S."/>
            <person name="Thon M."/>
            <person name="Zeilinger S."/>
            <person name="Casas-Flores S."/>
            <person name="Horwitz B.A."/>
            <person name="Mukherjee P.K."/>
            <person name="Mukherjee M."/>
            <person name="Kredics L."/>
            <person name="Alcaraz L.D."/>
            <person name="Aerts A."/>
            <person name="Antal Z."/>
            <person name="Atanasova L."/>
            <person name="Cervantes-Badillo M.G."/>
            <person name="Challacombe J."/>
            <person name="Chertkov O."/>
            <person name="McCluskey K."/>
            <person name="Coulpier F."/>
            <person name="Deshpande N."/>
            <person name="von Doehren H."/>
            <person name="Ebbole D.J."/>
            <person name="Esquivel-Naranjo E.U."/>
            <person name="Fekete E."/>
            <person name="Flipphi M."/>
            <person name="Glaser F."/>
            <person name="Gomez-Rodriguez E.Y."/>
            <person name="Gruber S."/>
            <person name="Han C."/>
            <person name="Henrissat B."/>
            <person name="Hermosa R."/>
            <person name="Hernandez-Onate M."/>
            <person name="Karaffa L."/>
            <person name="Kosti I."/>
            <person name="Le Crom S."/>
            <person name="Lindquist E."/>
            <person name="Lucas S."/>
            <person name="Luebeck M."/>
            <person name="Luebeck P.S."/>
            <person name="Margeot A."/>
            <person name="Metz B."/>
            <person name="Misra M."/>
            <person name="Nevalainen H."/>
            <person name="Omann M."/>
            <person name="Packer N."/>
            <person name="Perrone G."/>
            <person name="Uresti-Rivera E.E."/>
            <person name="Salamov A."/>
            <person name="Schmoll M."/>
            <person name="Seiboth B."/>
            <person name="Shapiro H."/>
            <person name="Sukno S."/>
            <person name="Tamayo-Ramos J.A."/>
            <person name="Tisch D."/>
            <person name="Wiest A."/>
            <person name="Wilkinson H.H."/>
            <person name="Zhang M."/>
            <person name="Coutinho P.M."/>
            <person name="Kenerley C.M."/>
            <person name="Monte E."/>
            <person name="Baker S.E."/>
            <person name="Grigoriev I.V."/>
        </authorList>
    </citation>
    <scope>NUCLEOTIDE SEQUENCE [LARGE SCALE GENOMIC DNA]</scope>
    <source>
        <strain evidence="3">Gv29-8 / FGSC 10586</strain>
    </source>
</reference>
<keyword evidence="1" id="KW-0732">Signal</keyword>
<dbReference type="VEuPathDB" id="FungiDB:TRIVIDRAFT_63188"/>
<feature type="chain" id="PRO_5003523822" evidence="1">
    <location>
        <begin position="33"/>
        <end position="221"/>
    </location>
</feature>
<feature type="signal peptide" evidence="1">
    <location>
        <begin position="1"/>
        <end position="32"/>
    </location>
</feature>
<dbReference type="InParanoid" id="G9MEF3"/>
<organism evidence="2 3">
    <name type="scientific">Hypocrea virens (strain Gv29-8 / FGSC 10586)</name>
    <name type="common">Gliocladium virens</name>
    <name type="synonym">Trichoderma virens</name>
    <dbReference type="NCBI Taxonomy" id="413071"/>
    <lineage>
        <taxon>Eukaryota</taxon>
        <taxon>Fungi</taxon>
        <taxon>Dikarya</taxon>
        <taxon>Ascomycota</taxon>
        <taxon>Pezizomycotina</taxon>
        <taxon>Sordariomycetes</taxon>
        <taxon>Hypocreomycetidae</taxon>
        <taxon>Hypocreales</taxon>
        <taxon>Hypocreaceae</taxon>
        <taxon>Trichoderma</taxon>
    </lineage>
</organism>
<dbReference type="Proteomes" id="UP000007115">
    <property type="component" value="Unassembled WGS sequence"/>
</dbReference>
<evidence type="ECO:0000313" key="3">
    <source>
        <dbReference type="Proteomes" id="UP000007115"/>
    </source>
</evidence>
<comment type="caution">
    <text evidence="2">The sequence shown here is derived from an EMBL/GenBank/DDBJ whole genome shotgun (WGS) entry which is preliminary data.</text>
</comment>
<accession>G9MEF3</accession>
<proteinExistence type="predicted"/>
<dbReference type="HOGENOM" id="CLU_1250822_0_0_1"/>
<dbReference type="AlphaFoldDB" id="G9MEF3"/>
<sequence>MPVATDRIPGMDATSLLVCAFVFLSTRDEALAQVYLDVLYMYYWACKVLPYYSLPPVGHPSPPQWAAVGVAAPPVTTVFHECLLVQGTKRNTPCWGRLSFPPREGERELALMPGADETNSEYSGSRHYNNNVITFHAPNTAFLGTGTRGKGRAKSMCLLKQQRSGLLTHQRHSLGQSAICSAQKIRAVIFSLCHAGPIRSRWCRCVFPSLYDAVRATRRPS</sequence>
<dbReference type="GeneID" id="25796460"/>
<protein>
    <submittedName>
        <fullName evidence="2">Uncharacterized protein</fullName>
    </submittedName>
</protein>
<dbReference type="EMBL" id="ABDF02000001">
    <property type="protein sequence ID" value="EHK27521.1"/>
    <property type="molecule type" value="Genomic_DNA"/>
</dbReference>
<evidence type="ECO:0000313" key="2">
    <source>
        <dbReference type="EMBL" id="EHK27521.1"/>
    </source>
</evidence>
<gene>
    <name evidence="2" type="ORF">TRIVIDRAFT_63188</name>
</gene>
<name>G9MEF3_HYPVG</name>